<evidence type="ECO:0000256" key="5">
    <source>
        <dbReference type="ARBA" id="ARBA00022935"/>
    </source>
</evidence>
<dbReference type="PIRSF" id="PIRSF000538">
    <property type="entry name" value="GlpK"/>
    <property type="match status" value="1"/>
</dbReference>
<evidence type="ECO:0000256" key="2">
    <source>
        <dbReference type="ARBA" id="ARBA00022741"/>
    </source>
</evidence>
<dbReference type="InterPro" id="IPR000577">
    <property type="entry name" value="Carb_kinase_FGGY"/>
</dbReference>
<reference evidence="10 11" key="1">
    <citation type="submission" date="2016-10" db="EMBL/GenBank/DDBJ databases">
        <title>The Draft Genome Sequence of the Potato Rhizosphere Bacteria Ochrobactrum sp. IPA7.2.</title>
        <authorList>
            <person name="Gogoleva N.E."/>
            <person name="Khlopko Y.A."/>
            <person name="Burygin G.L."/>
            <person name="Plotnikov A.O."/>
        </authorList>
    </citation>
    <scope>NUCLEOTIDE SEQUENCE [LARGE SCALE GENOMIC DNA]</scope>
    <source>
        <strain evidence="10 11">IPA7.2</strain>
    </source>
</reference>
<dbReference type="PROSITE" id="PS00445">
    <property type="entry name" value="FGGY_KINASES_2"/>
    <property type="match status" value="1"/>
</dbReference>
<keyword evidence="2" id="KW-0547">Nucleotide-binding</keyword>
<dbReference type="Gene3D" id="3.30.420.40">
    <property type="match status" value="2"/>
</dbReference>
<evidence type="ECO:0000256" key="6">
    <source>
        <dbReference type="ARBA" id="ARBA00023277"/>
    </source>
</evidence>
<evidence type="ECO:0000313" key="10">
    <source>
        <dbReference type="EMBL" id="OIS90621.1"/>
    </source>
</evidence>
<dbReference type="GO" id="GO:0008741">
    <property type="term" value="F:ribulokinase activity"/>
    <property type="evidence" value="ECO:0007669"/>
    <property type="project" value="InterPro"/>
</dbReference>
<dbReference type="AlphaFoldDB" id="A0A1J6HBY4"/>
<keyword evidence="3 7" id="KW-0418">Kinase</keyword>
<gene>
    <name evidence="10" type="ORF">BLA27_25760</name>
</gene>
<dbReference type="PANTHER" id="PTHR43435">
    <property type="entry name" value="RIBULOKINASE"/>
    <property type="match status" value="1"/>
</dbReference>
<keyword evidence="6" id="KW-0119">Carbohydrate metabolism</keyword>
<dbReference type="SUPFAM" id="SSF53067">
    <property type="entry name" value="Actin-like ATPase domain"/>
    <property type="match status" value="2"/>
</dbReference>
<dbReference type="InterPro" id="IPR018483">
    <property type="entry name" value="Carb_kinase_FGGY_CS"/>
</dbReference>
<protein>
    <submittedName>
        <fullName evidence="10">Carbohydrate kinase</fullName>
    </submittedName>
</protein>
<dbReference type="InterPro" id="IPR018485">
    <property type="entry name" value="FGGY_C"/>
</dbReference>
<dbReference type="EMBL" id="MOEC01000045">
    <property type="protein sequence ID" value="OIS90621.1"/>
    <property type="molecule type" value="Genomic_DNA"/>
</dbReference>
<keyword evidence="4" id="KW-0067">ATP-binding</keyword>
<proteinExistence type="inferred from homology"/>
<keyword evidence="5" id="KW-0054">Arabinose catabolism</keyword>
<dbReference type="Pfam" id="PF02782">
    <property type="entry name" value="FGGY_C"/>
    <property type="match status" value="1"/>
</dbReference>
<dbReference type="GO" id="GO:0005524">
    <property type="term" value="F:ATP binding"/>
    <property type="evidence" value="ECO:0007669"/>
    <property type="project" value="UniProtKB-KW"/>
</dbReference>
<dbReference type="InterPro" id="IPR005929">
    <property type="entry name" value="Ribulokinase"/>
</dbReference>
<comment type="caution">
    <text evidence="10">The sequence shown here is derived from an EMBL/GenBank/DDBJ whole genome shotgun (WGS) entry which is preliminary data.</text>
</comment>
<evidence type="ECO:0000313" key="11">
    <source>
        <dbReference type="Proteomes" id="UP000182985"/>
    </source>
</evidence>
<evidence type="ECO:0000256" key="7">
    <source>
        <dbReference type="RuleBase" id="RU003733"/>
    </source>
</evidence>
<evidence type="ECO:0000256" key="4">
    <source>
        <dbReference type="ARBA" id="ARBA00022840"/>
    </source>
</evidence>
<dbReference type="PANTHER" id="PTHR43435:SF4">
    <property type="entry name" value="FGGY CARBOHYDRATE KINASE DOMAIN-CONTAINING PROTEIN"/>
    <property type="match status" value="1"/>
</dbReference>
<dbReference type="GO" id="GO:0019569">
    <property type="term" value="P:L-arabinose catabolic process to D-xylulose 5-phosphate"/>
    <property type="evidence" value="ECO:0007669"/>
    <property type="project" value="InterPro"/>
</dbReference>
<evidence type="ECO:0000256" key="1">
    <source>
        <dbReference type="ARBA" id="ARBA00022679"/>
    </source>
</evidence>
<dbReference type="GO" id="GO:0005737">
    <property type="term" value="C:cytoplasm"/>
    <property type="evidence" value="ECO:0007669"/>
    <property type="project" value="TreeGrafter"/>
</dbReference>
<dbReference type="GO" id="GO:0019150">
    <property type="term" value="F:D-ribulokinase activity"/>
    <property type="evidence" value="ECO:0007669"/>
    <property type="project" value="TreeGrafter"/>
</dbReference>
<sequence length="497" mass="52385">MAYFLTADGGTESIRARVYDLSGTCLASAAVPYETKFSSGARAEQNPEDWWSGFVQAARTAIAESSVNPSAIEAITLATTSCTVVALDADGKPLRPSIIWMDVRASAEADAVLATGDQALQANGGGRGPVSAEWMIPKALWIARNEPEVFEKADTICEYQDFMTLRLTGEKAASLNNVSLRWHYSTDRGGFPVTLLEKLGIGALRQKWPSRVVAPGEVIGGLCASAVSELGLSQSVKVVQGGADALIGMIGLGVAKPGQLALITGSSHLQFGVADKPLHAPGIWGSYPDMVYPGRYIIEGGQTSTGSIIAWLGRMMNGTMDMEALNAKAAALEPGAEGLLVQDHFQGNRTPYTDALSRGAIVGLTLAHEPHHVFRAIMEGISFGTRAILDAMAEAGYSGQEITVGGGASASPLWLQIHADTAGLPVCVPQSRDAPSVGAAVLAAHGAGHFANIDEGIAAMVRPGKRIEPRPRETALYNEIYQQYRALYLALKAVQAV</sequence>
<keyword evidence="1 7" id="KW-0808">Transferase</keyword>
<accession>A0A1J6HBY4</accession>
<dbReference type="InterPro" id="IPR043129">
    <property type="entry name" value="ATPase_NBD"/>
</dbReference>
<comment type="similarity">
    <text evidence="7">Belongs to the FGGY kinase family.</text>
</comment>
<name>A0A1J6HBY4_9HYPH</name>
<organism evidence="10 11">
    <name type="scientific">Brucella cytisi</name>
    <dbReference type="NCBI Taxonomy" id="407152"/>
    <lineage>
        <taxon>Bacteria</taxon>
        <taxon>Pseudomonadati</taxon>
        <taxon>Pseudomonadota</taxon>
        <taxon>Alphaproteobacteria</taxon>
        <taxon>Hyphomicrobiales</taxon>
        <taxon>Brucellaceae</taxon>
        <taxon>Brucella/Ochrobactrum group</taxon>
        <taxon>Brucella</taxon>
    </lineage>
</organism>
<dbReference type="Pfam" id="PF00370">
    <property type="entry name" value="FGGY_N"/>
    <property type="match status" value="1"/>
</dbReference>
<dbReference type="OrthoDB" id="9805576at2"/>
<dbReference type="InterPro" id="IPR018484">
    <property type="entry name" value="FGGY_N"/>
</dbReference>
<dbReference type="CDD" id="cd07781">
    <property type="entry name" value="ASKHA_NBD_FGGY_L-RBK"/>
    <property type="match status" value="1"/>
</dbReference>
<evidence type="ECO:0000256" key="3">
    <source>
        <dbReference type="ARBA" id="ARBA00022777"/>
    </source>
</evidence>
<dbReference type="RefSeq" id="WP_071634146.1">
    <property type="nucleotide sequence ID" value="NZ_MOEC01000045.1"/>
</dbReference>
<evidence type="ECO:0000259" key="8">
    <source>
        <dbReference type="Pfam" id="PF00370"/>
    </source>
</evidence>
<keyword evidence="11" id="KW-1185">Reference proteome</keyword>
<dbReference type="Proteomes" id="UP000182985">
    <property type="component" value="Unassembled WGS sequence"/>
</dbReference>
<feature type="domain" description="Carbohydrate kinase FGGY N-terminal" evidence="8">
    <location>
        <begin position="3"/>
        <end position="251"/>
    </location>
</feature>
<feature type="domain" description="Carbohydrate kinase FGGY C-terminal" evidence="9">
    <location>
        <begin position="261"/>
        <end position="446"/>
    </location>
</feature>
<evidence type="ECO:0000259" key="9">
    <source>
        <dbReference type="Pfam" id="PF02782"/>
    </source>
</evidence>